<accession>A0A6I5RPT6</accession>
<keyword evidence="3" id="KW-1185">Reference proteome</keyword>
<evidence type="ECO:0000313" key="2">
    <source>
        <dbReference type="EMBL" id="NES09755.1"/>
    </source>
</evidence>
<reference evidence="2 3" key="1">
    <citation type="submission" date="2020-02" db="EMBL/GenBank/DDBJ databases">
        <title>Broccoli isolated Pseudomonas sp.</title>
        <authorList>
            <person name="Fujikawa T."/>
            <person name="Sawada H."/>
        </authorList>
    </citation>
    <scope>NUCLEOTIDE SEQUENCE [LARGE SCALE GENOMIC DNA]</scope>
    <source>
        <strain evidence="2 3">JCM 32154</strain>
    </source>
</reference>
<dbReference type="RefSeq" id="WP_163934712.1">
    <property type="nucleotide sequence ID" value="NZ_BMQU01000002.1"/>
</dbReference>
<dbReference type="AlphaFoldDB" id="A0A6I5RPT6"/>
<feature type="chain" id="PRO_5026274625" description="Lipoprotein" evidence="1">
    <location>
        <begin position="24"/>
        <end position="110"/>
    </location>
</feature>
<sequence length="110" mass="12167">MHKTVLAAMISVLLAGCSLPVALTPNSPTISERSAKSPDDYSDCVMSHWQKQHAQVDRKVISRGYEVRVSGSMTASDYLEVHRQGEGSLISFYEGAPWHRAAKRAVYECL</sequence>
<protein>
    <recommendedName>
        <fullName evidence="4">Lipoprotein</fullName>
    </recommendedName>
</protein>
<evidence type="ECO:0000313" key="3">
    <source>
        <dbReference type="Proteomes" id="UP000471751"/>
    </source>
</evidence>
<comment type="caution">
    <text evidence="2">The sequence shown here is derived from an EMBL/GenBank/DDBJ whole genome shotgun (WGS) entry which is preliminary data.</text>
</comment>
<evidence type="ECO:0008006" key="4">
    <source>
        <dbReference type="Google" id="ProtNLM"/>
    </source>
</evidence>
<name>A0A6I5RPT6_9PSED</name>
<organism evidence="2 3">
    <name type="scientific">Pseudomonas laurentiana</name>
    <dbReference type="NCBI Taxonomy" id="2364649"/>
    <lineage>
        <taxon>Bacteria</taxon>
        <taxon>Pseudomonadati</taxon>
        <taxon>Pseudomonadota</taxon>
        <taxon>Gammaproteobacteria</taxon>
        <taxon>Pseudomonadales</taxon>
        <taxon>Pseudomonadaceae</taxon>
        <taxon>Pseudomonas</taxon>
    </lineage>
</organism>
<dbReference type="Proteomes" id="UP000471751">
    <property type="component" value="Unassembled WGS sequence"/>
</dbReference>
<keyword evidence="1" id="KW-0732">Signal</keyword>
<dbReference type="PROSITE" id="PS51257">
    <property type="entry name" value="PROKAR_LIPOPROTEIN"/>
    <property type="match status" value="1"/>
</dbReference>
<proteinExistence type="predicted"/>
<evidence type="ECO:0000256" key="1">
    <source>
        <dbReference type="SAM" id="SignalP"/>
    </source>
</evidence>
<feature type="signal peptide" evidence="1">
    <location>
        <begin position="1"/>
        <end position="23"/>
    </location>
</feature>
<gene>
    <name evidence="2" type="ORF">G3O07_08440</name>
</gene>
<dbReference type="EMBL" id="JAAHBT010000073">
    <property type="protein sequence ID" value="NES09755.1"/>
    <property type="molecule type" value="Genomic_DNA"/>
</dbReference>